<dbReference type="GO" id="GO:0016853">
    <property type="term" value="F:isomerase activity"/>
    <property type="evidence" value="ECO:0007669"/>
    <property type="project" value="UniProtKB-KW"/>
</dbReference>
<dbReference type="Pfam" id="PF13462">
    <property type="entry name" value="Thioredoxin_4"/>
    <property type="match status" value="1"/>
</dbReference>
<keyword evidence="9" id="KW-1185">Reference proteome</keyword>
<keyword evidence="6" id="KW-0812">Transmembrane</keyword>
<keyword evidence="5" id="KW-0676">Redox-active center</keyword>
<name>A0A285H217_9ACTN</name>
<evidence type="ECO:0000256" key="5">
    <source>
        <dbReference type="ARBA" id="ARBA00023284"/>
    </source>
</evidence>
<dbReference type="RefSeq" id="WP_097319571.1">
    <property type="nucleotide sequence ID" value="NZ_OBDY01000003.1"/>
</dbReference>
<dbReference type="InterPro" id="IPR012336">
    <property type="entry name" value="Thioredoxin-like_fold"/>
</dbReference>
<feature type="domain" description="Thioredoxin-like fold" evidence="7">
    <location>
        <begin position="83"/>
        <end position="233"/>
    </location>
</feature>
<keyword evidence="3" id="KW-0560">Oxidoreductase</keyword>
<evidence type="ECO:0000256" key="2">
    <source>
        <dbReference type="ARBA" id="ARBA00022729"/>
    </source>
</evidence>
<dbReference type="GO" id="GO:0016491">
    <property type="term" value="F:oxidoreductase activity"/>
    <property type="evidence" value="ECO:0007669"/>
    <property type="project" value="UniProtKB-KW"/>
</dbReference>
<keyword evidence="6" id="KW-1133">Transmembrane helix</keyword>
<sequence>MSKGDRDRKSAQARKIVEAQKAAERRRKVTIWTTVAVVAVLVIAGGIGWGVLASQNKKTEASQVTTPSVAVDEGTAFAVGTGPVTVDLYEDFMCPICNQFEQQTGPTIKQMVTDKRVTVRYHPVAILDEASNGTKYSTRSGGAAAAAAVDGKFTEYHDVLYANQPEEGSSGLTDAKLIELGKSVGLGASFETAVNDKTYDNWMTKVTDTFASRGFNGTPTIVVNGKQVEGPNNTLPTTAVFEQAVQAAEG</sequence>
<evidence type="ECO:0000256" key="1">
    <source>
        <dbReference type="ARBA" id="ARBA00005791"/>
    </source>
</evidence>
<evidence type="ECO:0000313" key="9">
    <source>
        <dbReference type="Proteomes" id="UP000219612"/>
    </source>
</evidence>
<dbReference type="Proteomes" id="UP000219612">
    <property type="component" value="Unassembled WGS sequence"/>
</dbReference>
<organism evidence="8 9">
    <name type="scientific">Paractinoplanes atraurantiacus</name>
    <dbReference type="NCBI Taxonomy" id="1036182"/>
    <lineage>
        <taxon>Bacteria</taxon>
        <taxon>Bacillati</taxon>
        <taxon>Actinomycetota</taxon>
        <taxon>Actinomycetes</taxon>
        <taxon>Micromonosporales</taxon>
        <taxon>Micromonosporaceae</taxon>
        <taxon>Paractinoplanes</taxon>
    </lineage>
</organism>
<dbReference type="EMBL" id="OBDY01000003">
    <property type="protein sequence ID" value="SNY29812.1"/>
    <property type="molecule type" value="Genomic_DNA"/>
</dbReference>
<dbReference type="OrthoDB" id="117402at2"/>
<dbReference type="InterPro" id="IPR036249">
    <property type="entry name" value="Thioredoxin-like_sf"/>
</dbReference>
<dbReference type="AlphaFoldDB" id="A0A285H217"/>
<protein>
    <submittedName>
        <fullName evidence="8">Protein-disulfide isomerase</fullName>
    </submittedName>
</protein>
<gene>
    <name evidence="8" type="ORF">SAMN05421748_103308</name>
</gene>
<dbReference type="CDD" id="cd02972">
    <property type="entry name" value="DsbA_family"/>
    <property type="match status" value="1"/>
</dbReference>
<evidence type="ECO:0000259" key="7">
    <source>
        <dbReference type="Pfam" id="PF13462"/>
    </source>
</evidence>
<evidence type="ECO:0000256" key="3">
    <source>
        <dbReference type="ARBA" id="ARBA00023002"/>
    </source>
</evidence>
<accession>A0A285H217</accession>
<dbReference type="PANTHER" id="PTHR13887:SF14">
    <property type="entry name" value="DISULFIDE BOND FORMATION PROTEIN D"/>
    <property type="match status" value="1"/>
</dbReference>
<evidence type="ECO:0000256" key="4">
    <source>
        <dbReference type="ARBA" id="ARBA00023157"/>
    </source>
</evidence>
<keyword evidence="2" id="KW-0732">Signal</keyword>
<keyword evidence="4" id="KW-1015">Disulfide bond</keyword>
<evidence type="ECO:0000256" key="6">
    <source>
        <dbReference type="SAM" id="Phobius"/>
    </source>
</evidence>
<dbReference type="PANTHER" id="PTHR13887">
    <property type="entry name" value="GLUTATHIONE S-TRANSFERASE KAPPA"/>
    <property type="match status" value="1"/>
</dbReference>
<feature type="transmembrane region" description="Helical" evidence="6">
    <location>
        <begin position="29"/>
        <end position="52"/>
    </location>
</feature>
<evidence type="ECO:0000313" key="8">
    <source>
        <dbReference type="EMBL" id="SNY29812.1"/>
    </source>
</evidence>
<proteinExistence type="inferred from homology"/>
<reference evidence="8 9" key="1">
    <citation type="submission" date="2017-09" db="EMBL/GenBank/DDBJ databases">
        <authorList>
            <person name="Ehlers B."/>
            <person name="Leendertz F.H."/>
        </authorList>
    </citation>
    <scope>NUCLEOTIDE SEQUENCE [LARGE SCALE GENOMIC DNA]</scope>
    <source>
        <strain evidence="8 9">CGMCC 4.6857</strain>
    </source>
</reference>
<dbReference type="Gene3D" id="3.40.30.10">
    <property type="entry name" value="Glutaredoxin"/>
    <property type="match status" value="1"/>
</dbReference>
<dbReference type="SUPFAM" id="SSF52833">
    <property type="entry name" value="Thioredoxin-like"/>
    <property type="match status" value="1"/>
</dbReference>
<comment type="similarity">
    <text evidence="1">Belongs to the thioredoxin family. DsbA subfamily.</text>
</comment>
<keyword evidence="6" id="KW-0472">Membrane</keyword>
<keyword evidence="8" id="KW-0413">Isomerase</keyword>